<dbReference type="InterPro" id="IPR047111">
    <property type="entry name" value="YbaP-like"/>
</dbReference>
<dbReference type="Proteomes" id="UP000004371">
    <property type="component" value="Unassembled WGS sequence"/>
</dbReference>
<organism evidence="2 3">
    <name type="scientific">Vibrio brasiliensis LMG 20546</name>
    <dbReference type="NCBI Taxonomy" id="945543"/>
    <lineage>
        <taxon>Bacteria</taxon>
        <taxon>Pseudomonadati</taxon>
        <taxon>Pseudomonadota</taxon>
        <taxon>Gammaproteobacteria</taxon>
        <taxon>Vibrionales</taxon>
        <taxon>Vibrionaceae</taxon>
        <taxon>Vibrio</taxon>
        <taxon>Vibrio oreintalis group</taxon>
    </lineage>
</organism>
<proteinExistence type="predicted"/>
<feature type="chain" id="PRO_5003227552" description="GumN family protein" evidence="1">
    <location>
        <begin position="19"/>
        <end position="288"/>
    </location>
</feature>
<feature type="signal peptide" evidence="1">
    <location>
        <begin position="1"/>
        <end position="18"/>
    </location>
</feature>
<sequence length="288" mass="31917">MNRLMVLALLVFSTSLTAEPLYWSVTKGSLNYTIMGSVHIGDKSMYPLPDKVFEKLKTSQALIVETDISQSSGIKYPPTKLLSKDVLSKQQRDELLGIANLLELNGNELLATPPWAAALAIQLKQIEYLGYSSADGVDARLAYKAASWKVPVVGLESLQFQIDLLTGQKQAGKEMLVSAIEEFDHSEGSTHCLIDSWKAGDINKLDEFAGLTEMSPDFEAAFLTDRNLDWAEKLSNPDWLPDDKGNYFVVVGTLHLIGDRSVLKLMKEKGFKVSQLSTSTKAQCEFKY</sequence>
<evidence type="ECO:0000313" key="3">
    <source>
        <dbReference type="Proteomes" id="UP000004371"/>
    </source>
</evidence>
<dbReference type="EMBL" id="AEVS01000060">
    <property type="protein sequence ID" value="EGA65798.1"/>
    <property type="molecule type" value="Genomic_DNA"/>
</dbReference>
<evidence type="ECO:0008006" key="4">
    <source>
        <dbReference type="Google" id="ProtNLM"/>
    </source>
</evidence>
<reference evidence="2 3" key="1">
    <citation type="journal article" date="2012" name="Int. J. Syst. Evol. Microbiol.">
        <title>Vibrio caribbeanicus sp. nov., isolated from the marine sponge Scleritoderma cyanea.</title>
        <authorList>
            <person name="Hoffmann M."/>
            <person name="Monday S.R."/>
            <person name="Allard M.W."/>
            <person name="Strain E.A."/>
            <person name="Whittaker P."/>
            <person name="Naum M."/>
            <person name="McCarthy P.J."/>
            <person name="Lopez J.V."/>
            <person name="Fischer M."/>
            <person name="Brown E.W."/>
        </authorList>
    </citation>
    <scope>NUCLEOTIDE SEQUENCE [LARGE SCALE GENOMIC DNA]</scope>
    <source>
        <strain evidence="2 3">LMG 20546</strain>
    </source>
</reference>
<protein>
    <recommendedName>
        <fullName evidence="4">GumN family protein</fullName>
    </recommendedName>
</protein>
<dbReference type="CDD" id="cd14789">
    <property type="entry name" value="Tiki"/>
    <property type="match status" value="1"/>
</dbReference>
<dbReference type="AlphaFoldDB" id="E8LU14"/>
<evidence type="ECO:0000313" key="2">
    <source>
        <dbReference type="EMBL" id="EGA65798.1"/>
    </source>
</evidence>
<dbReference type="Pfam" id="PF01963">
    <property type="entry name" value="TraB_PrgY_gumN"/>
    <property type="match status" value="1"/>
</dbReference>
<dbReference type="PANTHER" id="PTHR40590">
    <property type="entry name" value="CYTOPLASMIC PROTEIN-RELATED"/>
    <property type="match status" value="1"/>
</dbReference>
<evidence type="ECO:0000256" key="1">
    <source>
        <dbReference type="SAM" id="SignalP"/>
    </source>
</evidence>
<dbReference type="RefSeq" id="WP_006879323.1">
    <property type="nucleotide sequence ID" value="NZ_AEVS01000060.1"/>
</dbReference>
<comment type="caution">
    <text evidence="2">The sequence shown here is derived from an EMBL/GenBank/DDBJ whole genome shotgun (WGS) entry which is preliminary data.</text>
</comment>
<keyword evidence="1" id="KW-0732">Signal</keyword>
<dbReference type="eggNOG" id="COG3735">
    <property type="taxonomic scope" value="Bacteria"/>
</dbReference>
<dbReference type="InterPro" id="IPR002816">
    <property type="entry name" value="TraB/PrgY/GumN_fam"/>
</dbReference>
<keyword evidence="3" id="KW-1185">Reference proteome</keyword>
<name>E8LU14_9VIBR</name>
<dbReference type="OrthoDB" id="357294at2"/>
<dbReference type="PANTHER" id="PTHR40590:SF1">
    <property type="entry name" value="CYTOPLASMIC PROTEIN"/>
    <property type="match status" value="1"/>
</dbReference>
<accession>E8LU14</accession>
<gene>
    <name evidence="2" type="ORF">VIBR0546_04859</name>
</gene>